<evidence type="ECO:0000256" key="6">
    <source>
        <dbReference type="ARBA" id="ARBA00022950"/>
    </source>
</evidence>
<dbReference type="Pfam" id="PF05065">
    <property type="entry name" value="Phage_capsid"/>
    <property type="match status" value="1"/>
</dbReference>
<keyword evidence="13" id="KW-1185">Reference proteome</keyword>
<dbReference type="KEGG" id="vg:22112964"/>
<feature type="coiled-coil region" evidence="8">
    <location>
        <begin position="239"/>
        <end position="266"/>
    </location>
</feature>
<keyword evidence="7" id="KW-1273">Viral capsid maturation</keyword>
<feature type="region of interest" description="Disordered" evidence="9">
    <location>
        <begin position="304"/>
        <end position="333"/>
    </location>
</feature>
<evidence type="ECO:0000256" key="2">
    <source>
        <dbReference type="ARBA" id="ARBA00022612"/>
    </source>
</evidence>
<keyword evidence="3" id="KW-0645">Protease</keyword>
<comment type="subcellular location">
    <subcellularLocation>
        <location evidence="1">Virion</location>
    </subcellularLocation>
</comment>
<dbReference type="NCBIfam" id="TIGR01554">
    <property type="entry name" value="major_cap_HK97"/>
    <property type="match status" value="1"/>
</dbReference>
<keyword evidence="8" id="KW-0175">Coiled coil</keyword>
<evidence type="ECO:0000256" key="7">
    <source>
        <dbReference type="ARBA" id="ARBA00023045"/>
    </source>
</evidence>
<dbReference type="RefSeq" id="YP_009100023.1">
    <property type="nucleotide sequence ID" value="NC_025430.1"/>
</dbReference>
<feature type="domain" description="Prohead serine protease" evidence="10">
    <location>
        <begin position="84"/>
        <end position="176"/>
    </location>
</feature>
<gene>
    <name evidence="12" type="ORF">ep3_0031</name>
</gene>
<dbReference type="OrthoDB" id="950at10239"/>
<evidence type="ECO:0000259" key="10">
    <source>
        <dbReference type="Pfam" id="PF04586"/>
    </source>
</evidence>
<feature type="compositionally biased region" description="Basic and acidic residues" evidence="9">
    <location>
        <begin position="304"/>
        <end position="320"/>
    </location>
</feature>
<keyword evidence="2" id="KW-1188">Viral release from host cell</keyword>
<evidence type="ECO:0000256" key="8">
    <source>
        <dbReference type="SAM" id="Coils"/>
    </source>
</evidence>
<evidence type="ECO:0000259" key="11">
    <source>
        <dbReference type="Pfam" id="PF05065"/>
    </source>
</evidence>
<protein>
    <submittedName>
        <fullName evidence="12">Major capsid protein</fullName>
    </submittedName>
</protein>
<sequence length="682" mass="74200">MQKNLLNSIIGAEFTRKSDSKTLPDFNKGGLVRTMEVRKFDTEKRTVELAFSSEIEVERWYGIEILDHSPESVRLDRLRDGGALLVDHDWTDQVGVVESVSIDADRRGRAVVRFGRSARADEIFQDIVDGIRKHVSVGYRVLAAKLQETRDEWQDVYRITEWEPFEISIVSVPADTSVGIGRAFDKPQEEQRGIKSDTAGTVEVPAPKKSFEDSRMLEKILRDAAGNLVRAMVDEKGNITQVLEMLERAGDDARNAEQRGREAEKARVRSITEMGEKYNARDLALKAIGEGTTAEDFQRSLLDHLNKPKDPAQPADDTRSGSKPLSEMPSSVIGMSDKDIRRYSIFNVVRALANPNDAAAQRAAAFEIECSHAAQQQYGRSAKGILIPDDVLRAFNAGGAPNTPTGAQTGSNLVGTDFMASSFIDLLRPRTTIMRLARTMGGLVGNVEIPKQTGGATAYWIGEGDDATETTPTIGQLSLSPKTVAAYTDITRRLLMQSTPDAEAIVRGDLVAAIAQAIDYAGYYGTGTSNQPLGLANYTGINAVDFAAANPTYAELVQMETEIAADNADVNNMAYVLNARGRGAAKTTPKFASGSSVADAGVIWEPGNTLNGYRAEVTNQVQDGDVFFGNFADLVVGMWGGLDMTVDPYSLSKSGGLRIVVFQDVDFAVRRVESFCLGRNAA</sequence>
<evidence type="ECO:0000256" key="4">
    <source>
        <dbReference type="ARBA" id="ARBA00022801"/>
    </source>
</evidence>
<dbReference type="Gene3D" id="3.30.2400.10">
    <property type="entry name" value="Major capsid protein gp5"/>
    <property type="match status" value="1"/>
</dbReference>
<keyword evidence="6" id="KW-0118">Viral capsid assembly</keyword>
<reference evidence="12 13" key="2">
    <citation type="journal article" date="2015" name="Virus Genes">
        <title>Genome sequencing and analysis of an Escherichia coli phage vB_EcoM-ep3 with a novel lysin, Lysep3.</title>
        <authorList>
            <person name="Lv M."/>
            <person name="Wang S."/>
            <person name="Yan G."/>
            <person name="Sun C."/>
            <person name="Feng X."/>
            <person name="Gu J."/>
            <person name="Han W."/>
            <person name="Lei L."/>
        </authorList>
    </citation>
    <scope>NUCLEOTIDE SEQUENCE [LARGE SCALE GENOMIC DNA]</scope>
</reference>
<dbReference type="Pfam" id="PF04586">
    <property type="entry name" value="Peptidase_S78"/>
    <property type="match status" value="1"/>
</dbReference>
<keyword evidence="5" id="KW-0946">Virion</keyword>
<dbReference type="Proteomes" id="UP000029362">
    <property type="component" value="Segment"/>
</dbReference>
<feature type="domain" description="Phage capsid-like C-terminal" evidence="11">
    <location>
        <begin position="410"/>
        <end position="678"/>
    </location>
</feature>
<dbReference type="InterPro" id="IPR024455">
    <property type="entry name" value="Phage_capsid"/>
</dbReference>
<dbReference type="GeneID" id="22112964"/>
<evidence type="ECO:0000256" key="1">
    <source>
        <dbReference type="ARBA" id="ARBA00004328"/>
    </source>
</evidence>
<dbReference type="GO" id="GO:0044423">
    <property type="term" value="C:virion component"/>
    <property type="evidence" value="ECO:0007669"/>
    <property type="project" value="UniProtKB-KW"/>
</dbReference>
<dbReference type="InterPro" id="IPR054612">
    <property type="entry name" value="Phage_capsid-like_C"/>
</dbReference>
<evidence type="ECO:0000313" key="12">
    <source>
        <dbReference type="EMBL" id="AIM50557.1"/>
    </source>
</evidence>
<dbReference type="InterPro" id="IPR054613">
    <property type="entry name" value="Peptidase_S78_dom"/>
</dbReference>
<evidence type="ECO:0000256" key="3">
    <source>
        <dbReference type="ARBA" id="ARBA00022670"/>
    </source>
</evidence>
<proteinExistence type="predicted"/>
<evidence type="ECO:0000256" key="9">
    <source>
        <dbReference type="SAM" id="MobiDB-lite"/>
    </source>
</evidence>
<accession>A0A088FRT0</accession>
<name>A0A088FRT0_9CAUD</name>
<evidence type="ECO:0000313" key="13">
    <source>
        <dbReference type="Proteomes" id="UP000029362"/>
    </source>
</evidence>
<dbReference type="GO" id="GO:0008233">
    <property type="term" value="F:peptidase activity"/>
    <property type="evidence" value="ECO:0007669"/>
    <property type="project" value="UniProtKB-KW"/>
</dbReference>
<keyword evidence="4" id="KW-0378">Hydrolase</keyword>
<reference evidence="13" key="1">
    <citation type="submission" date="2014-12" db="EMBL/GenBank/DDBJ databases">
        <authorList>
            <person name="Lv M."/>
            <person name="Lei L."/>
        </authorList>
    </citation>
    <scope>NUCLEOTIDE SEQUENCE [LARGE SCALE GENOMIC DNA]</scope>
</reference>
<evidence type="ECO:0000256" key="5">
    <source>
        <dbReference type="ARBA" id="ARBA00022844"/>
    </source>
</evidence>
<organism evidence="12 13">
    <name type="scientific">Escherichia phage vB_EcoM-ep3</name>
    <dbReference type="NCBI Taxonomy" id="1541883"/>
    <lineage>
        <taxon>Viruses</taxon>
        <taxon>Duplodnaviria</taxon>
        <taxon>Heunggongvirae</taxon>
        <taxon>Uroviricota</taxon>
        <taxon>Caudoviricetes</taxon>
        <taxon>Iiscvirinae</taxon>
        <taxon>Jilinvirus</taxon>
        <taxon>Jilinvirus ep3</taxon>
    </lineage>
</organism>
<dbReference type="EMBL" id="KM360178">
    <property type="protein sequence ID" value="AIM50557.1"/>
    <property type="molecule type" value="Genomic_DNA"/>
</dbReference>
<dbReference type="GO" id="GO:0046797">
    <property type="term" value="P:viral procapsid maturation"/>
    <property type="evidence" value="ECO:0007669"/>
    <property type="project" value="UniProtKB-KW"/>
</dbReference>
<dbReference type="SUPFAM" id="SSF56563">
    <property type="entry name" value="Major capsid protein gp5"/>
    <property type="match status" value="1"/>
</dbReference>
<dbReference type="GO" id="GO:0006508">
    <property type="term" value="P:proteolysis"/>
    <property type="evidence" value="ECO:0007669"/>
    <property type="project" value="UniProtKB-KW"/>
</dbReference>